<gene>
    <name evidence="4" type="ORF">ACFOYW_08100</name>
</gene>
<protein>
    <submittedName>
        <fullName evidence="4">SGNH/GDSL hydrolase family protein</fullName>
    </submittedName>
</protein>
<evidence type="ECO:0000313" key="4">
    <source>
        <dbReference type="EMBL" id="MFC4243333.1"/>
    </source>
</evidence>
<dbReference type="InterPro" id="IPR013830">
    <property type="entry name" value="SGNH_hydro"/>
</dbReference>
<feature type="domain" description="SGNH hydrolase-type esterase" evidence="3">
    <location>
        <begin position="92"/>
        <end position="252"/>
    </location>
</feature>
<dbReference type="CDD" id="cd00229">
    <property type="entry name" value="SGNH_hydrolase"/>
    <property type="match status" value="1"/>
</dbReference>
<keyword evidence="2" id="KW-0812">Transmembrane</keyword>
<evidence type="ECO:0000256" key="1">
    <source>
        <dbReference type="SAM" id="MobiDB-lite"/>
    </source>
</evidence>
<keyword evidence="2" id="KW-0472">Membrane</keyword>
<comment type="caution">
    <text evidence="4">The sequence shown here is derived from an EMBL/GenBank/DDBJ whole genome shotgun (WGS) entry which is preliminary data.</text>
</comment>
<dbReference type="SUPFAM" id="SSF52266">
    <property type="entry name" value="SGNH hydrolase"/>
    <property type="match status" value="1"/>
</dbReference>
<dbReference type="RefSeq" id="WP_390228354.1">
    <property type="nucleotide sequence ID" value="NZ_JBHSCN010000005.1"/>
</dbReference>
<dbReference type="InterPro" id="IPR036514">
    <property type="entry name" value="SGNH_hydro_sf"/>
</dbReference>
<name>A0ABV8Q6P1_9MICO</name>
<proteinExistence type="predicted"/>
<sequence>MPGNDRHRFSANGTLKYVGVGVLAAAAIGLAGYALTHHSASDLAAVAATYTPPSLPGGAASSAPSAQASVPAGSPAPSTAATPTTRPTVAFVGDGYAESLDASSPEKGFPALVGKAEGWKVDVIACTNAGYIVSGDCGTNYAGLIPKIVAEKPSIVVVTGGRNDTPQSQSTASAANSFYSQLSSALPAATIYAVSPVWDSTQGPLPLGVVQSSVKAAAAGNGATYLDIGEPLRGHPEYISSGVVPNDAGYAAIALAIEAALPKQ</sequence>
<evidence type="ECO:0000259" key="3">
    <source>
        <dbReference type="Pfam" id="PF13472"/>
    </source>
</evidence>
<dbReference type="GO" id="GO:0016787">
    <property type="term" value="F:hydrolase activity"/>
    <property type="evidence" value="ECO:0007669"/>
    <property type="project" value="UniProtKB-KW"/>
</dbReference>
<evidence type="ECO:0000256" key="2">
    <source>
        <dbReference type="SAM" id="Phobius"/>
    </source>
</evidence>
<keyword evidence="2" id="KW-1133">Transmembrane helix</keyword>
<dbReference type="Pfam" id="PF13472">
    <property type="entry name" value="Lipase_GDSL_2"/>
    <property type="match status" value="1"/>
</dbReference>
<reference evidence="5" key="1">
    <citation type="journal article" date="2019" name="Int. J. Syst. Evol. Microbiol.">
        <title>The Global Catalogue of Microorganisms (GCM) 10K type strain sequencing project: providing services to taxonomists for standard genome sequencing and annotation.</title>
        <authorList>
            <consortium name="The Broad Institute Genomics Platform"/>
            <consortium name="The Broad Institute Genome Sequencing Center for Infectious Disease"/>
            <person name="Wu L."/>
            <person name="Ma J."/>
        </authorList>
    </citation>
    <scope>NUCLEOTIDE SEQUENCE [LARGE SCALE GENOMIC DNA]</scope>
    <source>
        <strain evidence="5">CGMCC 1.10363</strain>
    </source>
</reference>
<organism evidence="4 5">
    <name type="scientific">Gryllotalpicola reticulitermitis</name>
    <dbReference type="NCBI Taxonomy" id="1184153"/>
    <lineage>
        <taxon>Bacteria</taxon>
        <taxon>Bacillati</taxon>
        <taxon>Actinomycetota</taxon>
        <taxon>Actinomycetes</taxon>
        <taxon>Micrococcales</taxon>
        <taxon>Microbacteriaceae</taxon>
        <taxon>Gryllotalpicola</taxon>
    </lineage>
</organism>
<dbReference type="Proteomes" id="UP001595900">
    <property type="component" value="Unassembled WGS sequence"/>
</dbReference>
<accession>A0ABV8Q6P1</accession>
<evidence type="ECO:0000313" key="5">
    <source>
        <dbReference type="Proteomes" id="UP001595900"/>
    </source>
</evidence>
<dbReference type="Gene3D" id="3.40.50.1110">
    <property type="entry name" value="SGNH hydrolase"/>
    <property type="match status" value="1"/>
</dbReference>
<dbReference type="EMBL" id="JBHSCN010000005">
    <property type="protein sequence ID" value="MFC4243333.1"/>
    <property type="molecule type" value="Genomic_DNA"/>
</dbReference>
<feature type="transmembrane region" description="Helical" evidence="2">
    <location>
        <begin position="15"/>
        <end position="35"/>
    </location>
</feature>
<feature type="region of interest" description="Disordered" evidence="1">
    <location>
        <begin position="57"/>
        <end position="85"/>
    </location>
</feature>
<keyword evidence="4" id="KW-0378">Hydrolase</keyword>
<keyword evidence="5" id="KW-1185">Reference proteome</keyword>